<evidence type="ECO:0000313" key="9">
    <source>
        <dbReference type="EMBL" id="JAQ09002.1"/>
    </source>
</evidence>
<feature type="region of interest" description="Disordered" evidence="7">
    <location>
        <begin position="328"/>
        <end position="347"/>
    </location>
</feature>
<dbReference type="InterPro" id="IPR041093">
    <property type="entry name" value="Dis3l2-like_C"/>
</dbReference>
<dbReference type="GO" id="GO:0003723">
    <property type="term" value="F:RNA binding"/>
    <property type="evidence" value="ECO:0007669"/>
    <property type="project" value="UniProtKB-KW"/>
</dbReference>
<dbReference type="Gene3D" id="2.40.50.690">
    <property type="match status" value="1"/>
</dbReference>
<sequence>MAGRPGPSNAMDKRGGEGGSSLGQNGVKLLFESFSKQAESKNSMIPLSGALPPPFVKQNGPLPFRETQSKDSFVGIPIGRGPPQNAFPVAPGPPQKIWILEQEMIRKAAAANTGGSAESIQRTVTPPLGLPPPFIRQASAPMPIRPKPFDPPSMSPSPQSSPQANLVWQHLFPNARIGTANPGGGMESSPSQGEMIKPADLSNMGLKQILGKVVDVTELEGVLCLNQPSIRPPPGFENFPTPPSLPDNPSWLLQKGGALPPISVAGSPQHGISLLSTWRAPALDPSQLEPSAPPHPMELGVLGGSMLPGASSPVVGAHREQQATGGFTLLNQDQPRGPSVKENFQGFWDNFTDPFGRVKNKKNKDFQENSVSEASSKLEHLVLKEKHEPKPVPEKFDEEKEKKKKKSRKTKKRSKKTSESADNPETPATPRNDGVPSTPNGEKAPERKRPRRKSKGKKSRGDSGTFEDYLDIDSVMAGLQDKTLIKGEIRINAKNYKECYINNPDDKKDILISGTIDRNRALEGDIVVVELKTDEECVQTPSMQKMGRVVYILEKVHSRVCVGYLSKIREKDYATLCPRDSRIPRLLIPMTTVSMHIIQNPEAYESVLFKAKIVTWDTPNFAQGIIEEKLGLRGDVQVESLAILKELDLDGEPVPQELSRYIPSLAITQEEIDRRLDLRKECIFTIDPATARDLDDAVSIMKLSDDLYEVGVHISDVSYFLDLGTPLDVKVSERATTIYLVDKAIHMLPIELCLQCSLLPGQDKYALSVIWQMDGEGNIKETKFARTVINSCCKLSYEHAQSIIEGEETELPTLYNDVTPEMVRESILGLHKISKCMTKRRFDGGALRIDQPKVCFRVNEKTVPTEASLYELKDSNRLIEEFMLRANQSVAEYIHSVHPKIALLRRHAPPKAEMIQKLEQALATIGIVMNTSTAGDIHKCIVENSVGDRAKGIVLSVLCSKPMMRADYYCYELDSHHYALNIDMYTHFTSPIRRYVDIVVHRVLCAALGYNDLPKWDTHDVKQFCRTSNKKKNAAKRAGEMSCELFTALYIRENGGMQVEGIVQNVISHALDIIIVPLALNTRVYLDRLPAKLEYHENSFDSSLTIVWNHAPELPITYRLFSTVQVSLKTQETHLSIDTQLIPPVPIPIDSTPTPN</sequence>
<dbReference type="InterPro" id="IPR050180">
    <property type="entry name" value="RNR_Ribonuclease"/>
</dbReference>
<feature type="region of interest" description="Disordered" evidence="7">
    <location>
        <begin position="45"/>
        <end position="77"/>
    </location>
</feature>
<dbReference type="Pfam" id="PF17216">
    <property type="entry name" value="Rrp44_CSD1"/>
    <property type="match status" value="1"/>
</dbReference>
<organism evidence="9">
    <name type="scientific">Lygus hesperus</name>
    <name type="common">Western plant bug</name>
    <dbReference type="NCBI Taxonomy" id="30085"/>
    <lineage>
        <taxon>Eukaryota</taxon>
        <taxon>Metazoa</taxon>
        <taxon>Ecdysozoa</taxon>
        <taxon>Arthropoda</taxon>
        <taxon>Hexapoda</taxon>
        <taxon>Insecta</taxon>
        <taxon>Pterygota</taxon>
        <taxon>Neoptera</taxon>
        <taxon>Paraneoptera</taxon>
        <taxon>Hemiptera</taxon>
        <taxon>Heteroptera</taxon>
        <taxon>Panheteroptera</taxon>
        <taxon>Cimicomorpha</taxon>
        <taxon>Miridae</taxon>
        <taxon>Mirini</taxon>
        <taxon>Lygus</taxon>
    </lineage>
</organism>
<feature type="compositionally biased region" description="Basic residues" evidence="7">
    <location>
        <begin position="446"/>
        <end position="458"/>
    </location>
</feature>
<feature type="domain" description="RNB" evidence="8">
    <location>
        <begin position="675"/>
        <end position="1010"/>
    </location>
</feature>
<dbReference type="Pfam" id="PF17877">
    <property type="entry name" value="Dis3l2_C_term"/>
    <property type="match status" value="1"/>
</dbReference>
<name>A0A146LQG2_LYGHE</name>
<dbReference type="PANTHER" id="PTHR23355:SF9">
    <property type="entry name" value="DIS3-LIKE EXONUCLEASE 2"/>
    <property type="match status" value="1"/>
</dbReference>
<dbReference type="InterPro" id="IPR022966">
    <property type="entry name" value="RNase_II/R_CS"/>
</dbReference>
<feature type="region of interest" description="Disordered" evidence="7">
    <location>
        <begin position="1"/>
        <end position="24"/>
    </location>
</feature>
<feature type="region of interest" description="Disordered" evidence="7">
    <location>
        <begin position="359"/>
        <end position="466"/>
    </location>
</feature>
<dbReference type="SMART" id="SM00955">
    <property type="entry name" value="RNB"/>
    <property type="match status" value="1"/>
</dbReference>
<evidence type="ECO:0000256" key="7">
    <source>
        <dbReference type="SAM" id="MobiDB-lite"/>
    </source>
</evidence>
<keyword evidence="4 9" id="KW-0269">Exonuclease</keyword>
<dbReference type="Pfam" id="PF00773">
    <property type="entry name" value="RNB"/>
    <property type="match status" value="1"/>
</dbReference>
<dbReference type="EMBL" id="GDHC01009627">
    <property type="protein sequence ID" value="JAQ09002.1"/>
    <property type="molecule type" value="Transcribed_RNA"/>
</dbReference>
<feature type="compositionally biased region" description="Basic residues" evidence="7">
    <location>
        <begin position="402"/>
        <end position="415"/>
    </location>
</feature>
<dbReference type="PANTHER" id="PTHR23355">
    <property type="entry name" value="RIBONUCLEASE"/>
    <property type="match status" value="1"/>
</dbReference>
<dbReference type="AlphaFoldDB" id="A0A146LQG2"/>
<evidence type="ECO:0000256" key="5">
    <source>
        <dbReference type="ARBA" id="ARBA00022884"/>
    </source>
</evidence>
<protein>
    <submittedName>
        <fullName evidence="9">DIS3-like exonuclease 2</fullName>
    </submittedName>
</protein>
<dbReference type="Gene3D" id="2.40.50.140">
    <property type="entry name" value="Nucleic acid-binding proteins"/>
    <property type="match status" value="1"/>
</dbReference>
<dbReference type="InterPro" id="IPR001900">
    <property type="entry name" value="RNase_II/R"/>
</dbReference>
<dbReference type="GO" id="GO:0006402">
    <property type="term" value="P:mRNA catabolic process"/>
    <property type="evidence" value="ECO:0007669"/>
    <property type="project" value="TreeGrafter"/>
</dbReference>
<evidence type="ECO:0000256" key="2">
    <source>
        <dbReference type="ARBA" id="ARBA00022722"/>
    </source>
</evidence>
<dbReference type="GO" id="GO:0000932">
    <property type="term" value="C:P-body"/>
    <property type="evidence" value="ECO:0007669"/>
    <property type="project" value="TreeGrafter"/>
</dbReference>
<evidence type="ECO:0000256" key="6">
    <source>
        <dbReference type="RuleBase" id="RU003901"/>
    </source>
</evidence>
<dbReference type="GO" id="GO:0000175">
    <property type="term" value="F:3'-5'-RNA exonuclease activity"/>
    <property type="evidence" value="ECO:0007669"/>
    <property type="project" value="TreeGrafter"/>
</dbReference>
<gene>
    <name evidence="9" type="primary">Dis3l2</name>
    <name evidence="9" type="ORF">g.54498</name>
</gene>
<dbReference type="InterPro" id="IPR033771">
    <property type="entry name" value="Rrp44_CSD1"/>
</dbReference>
<evidence type="ECO:0000256" key="1">
    <source>
        <dbReference type="ARBA" id="ARBA00005785"/>
    </source>
</evidence>
<comment type="similarity">
    <text evidence="1 6">Belongs to the RNR ribonuclease family.</text>
</comment>
<reference evidence="9" key="1">
    <citation type="journal article" date="2016" name="Gigascience">
        <title>De novo construction of an expanded transcriptome assembly for the western tarnished plant bug, Lygus hesperus.</title>
        <authorList>
            <person name="Tassone E.E."/>
            <person name="Geib S.M."/>
            <person name="Hall B."/>
            <person name="Fabrick J.A."/>
            <person name="Brent C.S."/>
            <person name="Hull J.J."/>
        </authorList>
    </citation>
    <scope>NUCLEOTIDE SEQUENCE</scope>
</reference>
<accession>A0A146LQG2</accession>
<dbReference type="InterPro" id="IPR012340">
    <property type="entry name" value="NA-bd_OB-fold"/>
</dbReference>
<dbReference type="GO" id="GO:0010587">
    <property type="term" value="P:miRNA catabolic process"/>
    <property type="evidence" value="ECO:0007669"/>
    <property type="project" value="TreeGrafter"/>
</dbReference>
<keyword evidence="3" id="KW-0378">Hydrolase</keyword>
<proteinExistence type="inferred from homology"/>
<dbReference type="Gene3D" id="2.40.50.700">
    <property type="match status" value="1"/>
</dbReference>
<dbReference type="SUPFAM" id="SSF50249">
    <property type="entry name" value="Nucleic acid-binding proteins"/>
    <property type="match status" value="2"/>
</dbReference>
<evidence type="ECO:0000256" key="4">
    <source>
        <dbReference type="ARBA" id="ARBA00022839"/>
    </source>
</evidence>
<keyword evidence="2" id="KW-0540">Nuclease</keyword>
<evidence type="ECO:0000256" key="3">
    <source>
        <dbReference type="ARBA" id="ARBA00022801"/>
    </source>
</evidence>
<keyword evidence="5" id="KW-0694">RNA-binding</keyword>
<dbReference type="Pfam" id="PF17849">
    <property type="entry name" value="OB_Dis3"/>
    <property type="match status" value="1"/>
</dbReference>
<feature type="compositionally biased region" description="Basic and acidic residues" evidence="7">
    <location>
        <begin position="376"/>
        <end position="401"/>
    </location>
</feature>
<evidence type="ECO:0000259" key="8">
    <source>
        <dbReference type="SMART" id="SM00955"/>
    </source>
</evidence>
<dbReference type="PROSITE" id="PS01175">
    <property type="entry name" value="RIBONUCLEASE_II"/>
    <property type="match status" value="1"/>
</dbReference>
<dbReference type="InterPro" id="IPR041505">
    <property type="entry name" value="Dis3_CSD2"/>
</dbReference>